<comment type="caution">
    <text evidence="1">The sequence shown here is derived from an EMBL/GenBank/DDBJ whole genome shotgun (WGS) entry which is preliminary data.</text>
</comment>
<dbReference type="GO" id="GO:0005975">
    <property type="term" value="P:carbohydrate metabolic process"/>
    <property type="evidence" value="ECO:0007669"/>
    <property type="project" value="InterPro"/>
</dbReference>
<gene>
    <name evidence="1" type="ORF">CVT63_06000</name>
</gene>
<name>A0A2N3G530_9ACTN</name>
<sequence length="612" mass="68644">MKKRYATIAIIAIVVSLFFIAANTMLTVSSDNFSVLIVFNPENLGKYSYVLDAYESVLQEEGVPVTRMSAVTLLSLSEKNFEKLHPAVIFADGVNQSLPMDIREWAKSYLEKGGNVAVISDAGTKDHKGSFLEEGVFREILSLNNITYKENKKSFTYGYLQIEKNSMDFLDIPPGKTLGRNLLGAYSYGKLKYPIARVKNEGVRKSDVCAWAVTKSGFKSPGIVFKNYGKGKVMYTCLPLGYLKANADDFPLRKLLRAFLFKAVKIPHLLNTPEGKGGLVVNWHIDSSIDWKSIPYLIQNGDIRKDVKCSFHITAGDFRDAPGDRLGFDAHGKGREFVLNLLEYGVVGSHGGWGHNWFAENVQKKVFSEKDIYKYIRKNNDCLELVTGYRPREYSAPNGVHPQPVTTRVLEKLGFTCYYYTGDNGSSPNRTFIDERVISKSIIAFPISSLGKYASLGDMHKMNVSEQKVSSWLKSIIDYAVKTRSVKLVYSHPYDIGNYPNAFKEFMDYAESAQQNGLLKIQPMSYFADFTRRFLKTKFTCDTSKRKITLTNPQGLSDTILALPGNMTTGHLQEGISASSDGNYNYVIFSGDFKKTKASIPFSNKRQKVTGH</sequence>
<dbReference type="Gene3D" id="3.20.20.370">
    <property type="entry name" value="Glycoside hydrolase/deacetylase"/>
    <property type="match status" value="1"/>
</dbReference>
<protein>
    <recommendedName>
        <fullName evidence="3">NodB homology domain-containing protein</fullName>
    </recommendedName>
</protein>
<dbReference type="SUPFAM" id="SSF88713">
    <property type="entry name" value="Glycoside hydrolase/deacetylase"/>
    <property type="match status" value="1"/>
</dbReference>
<dbReference type="Proteomes" id="UP000233654">
    <property type="component" value="Unassembled WGS sequence"/>
</dbReference>
<reference evidence="1 2" key="1">
    <citation type="journal article" date="2017" name="ISME J.">
        <title>Potential for microbial H2 and metal transformations associated with novel bacteria and archaea in deep terrestrial subsurface sediments.</title>
        <authorList>
            <person name="Hernsdorf A.W."/>
            <person name="Amano Y."/>
            <person name="Miyakawa K."/>
            <person name="Ise K."/>
            <person name="Suzuki Y."/>
            <person name="Anantharaman K."/>
            <person name="Probst A."/>
            <person name="Burstein D."/>
            <person name="Thomas B.C."/>
            <person name="Banfield J.F."/>
        </authorList>
    </citation>
    <scope>NUCLEOTIDE SEQUENCE [LARGE SCALE GENOMIC DNA]</scope>
    <source>
        <strain evidence="1">HGW-Actinobacteria-3</strain>
    </source>
</reference>
<organism evidence="1 2">
    <name type="scientific">Candidatus Anoxymicrobium japonicum</name>
    <dbReference type="NCBI Taxonomy" id="2013648"/>
    <lineage>
        <taxon>Bacteria</taxon>
        <taxon>Bacillati</taxon>
        <taxon>Actinomycetota</taxon>
        <taxon>Candidatus Geothermincolia</taxon>
        <taxon>Candidatus Geothermincolales</taxon>
        <taxon>Candidatus Anoxymicrobiaceae</taxon>
        <taxon>Candidatus Anoxymicrobium</taxon>
    </lineage>
</organism>
<dbReference type="AlphaFoldDB" id="A0A2N3G530"/>
<dbReference type="InterPro" id="IPR011330">
    <property type="entry name" value="Glyco_hydro/deAcase_b/a-brl"/>
</dbReference>
<evidence type="ECO:0000313" key="2">
    <source>
        <dbReference type="Proteomes" id="UP000233654"/>
    </source>
</evidence>
<evidence type="ECO:0008006" key="3">
    <source>
        <dbReference type="Google" id="ProtNLM"/>
    </source>
</evidence>
<dbReference type="EMBL" id="PHEX01000051">
    <property type="protein sequence ID" value="PKQ27825.1"/>
    <property type="molecule type" value="Genomic_DNA"/>
</dbReference>
<dbReference type="Gene3D" id="3.40.50.880">
    <property type="match status" value="1"/>
</dbReference>
<evidence type="ECO:0000313" key="1">
    <source>
        <dbReference type="EMBL" id="PKQ27825.1"/>
    </source>
</evidence>
<proteinExistence type="predicted"/>
<dbReference type="InterPro" id="IPR029062">
    <property type="entry name" value="Class_I_gatase-like"/>
</dbReference>
<accession>A0A2N3G530</accession>